<evidence type="ECO:0000259" key="2">
    <source>
        <dbReference type="PROSITE" id="PS51464"/>
    </source>
</evidence>
<dbReference type="PANTHER" id="PTHR30514">
    <property type="entry name" value="GLUCOKINASE"/>
    <property type="match status" value="1"/>
</dbReference>
<dbReference type="GO" id="GO:0003677">
    <property type="term" value="F:DNA binding"/>
    <property type="evidence" value="ECO:0007669"/>
    <property type="project" value="InterPro"/>
</dbReference>
<reference evidence="4" key="1">
    <citation type="submission" date="2016-09" db="EMBL/GenBank/DDBJ databases">
        <authorList>
            <person name="Gulvik C.A."/>
        </authorList>
    </citation>
    <scope>NUCLEOTIDE SEQUENCE [LARGE SCALE GENOMIC DNA]</scope>
    <source>
        <strain evidence="4">LMG 26676</strain>
    </source>
</reference>
<dbReference type="InterPro" id="IPR001347">
    <property type="entry name" value="SIS_dom"/>
</dbReference>
<dbReference type="PROSITE" id="PS51464">
    <property type="entry name" value="SIS"/>
    <property type="match status" value="1"/>
</dbReference>
<evidence type="ECO:0000313" key="4">
    <source>
        <dbReference type="Proteomes" id="UP000094469"/>
    </source>
</evidence>
<dbReference type="InterPro" id="IPR009057">
    <property type="entry name" value="Homeodomain-like_sf"/>
</dbReference>
<dbReference type="GO" id="GO:1901135">
    <property type="term" value="P:carbohydrate derivative metabolic process"/>
    <property type="evidence" value="ECO:0007669"/>
    <property type="project" value="InterPro"/>
</dbReference>
<dbReference type="InterPro" id="IPR046348">
    <property type="entry name" value="SIS_dom_sf"/>
</dbReference>
<sequence length="232" mass="26173">MNLHYLKEMYNLTKTELQILAYLDEQCGNTRELSIRKVAKDCFTSPTSIVRLAKKLNLSGYNELVYKIKESHLPTPIVNEILPSTTEIDQFCMLIEKNRKNLVVVLGEGFSSHISSYISEVLNFHSIPNITTSHTQLINNQNNQNILFIVVSHSGEEESLRKTVELARKKNNTIIAFLGNKNTAIAVAADLIFSTDSYSPFSTNIAQPQLFFGRTLVIFESLISACINSKRN</sequence>
<dbReference type="STRING" id="1131292.BCR24_06915"/>
<accession>A0A1E5H9T8</accession>
<keyword evidence="4" id="KW-1185">Reference proteome</keyword>
<dbReference type="EMBL" id="MIKC01000039">
    <property type="protein sequence ID" value="OEG21596.1"/>
    <property type="molecule type" value="Genomic_DNA"/>
</dbReference>
<organism evidence="3 4">
    <name type="scientific">Enterococcus ureilyticus</name>
    <dbReference type="NCBI Taxonomy" id="1131292"/>
    <lineage>
        <taxon>Bacteria</taxon>
        <taxon>Bacillati</taxon>
        <taxon>Bacillota</taxon>
        <taxon>Bacilli</taxon>
        <taxon>Lactobacillales</taxon>
        <taxon>Enterococcaceae</taxon>
        <taxon>Enterococcus</taxon>
    </lineage>
</organism>
<dbReference type="InterPro" id="IPR036388">
    <property type="entry name" value="WH-like_DNA-bd_sf"/>
</dbReference>
<evidence type="ECO:0000313" key="3">
    <source>
        <dbReference type="EMBL" id="OEG21596.1"/>
    </source>
</evidence>
<dbReference type="Pfam" id="PF01418">
    <property type="entry name" value="HTH_6"/>
    <property type="match status" value="1"/>
</dbReference>
<feature type="domain" description="HTH rpiR-type" evidence="1">
    <location>
        <begin position="1"/>
        <end position="75"/>
    </location>
</feature>
<evidence type="ECO:0000259" key="1">
    <source>
        <dbReference type="PROSITE" id="PS51071"/>
    </source>
</evidence>
<dbReference type="Gene3D" id="3.40.50.10490">
    <property type="entry name" value="Glucose-6-phosphate isomerase like protein, domain 1"/>
    <property type="match status" value="1"/>
</dbReference>
<dbReference type="RefSeq" id="WP_069640988.1">
    <property type="nucleotide sequence ID" value="NZ_JAFBEZ010000005.1"/>
</dbReference>
<name>A0A1E5H9T8_9ENTE</name>
<dbReference type="InterPro" id="IPR047640">
    <property type="entry name" value="RpiR-like"/>
</dbReference>
<comment type="caution">
    <text evidence="3">The sequence shown here is derived from an EMBL/GenBank/DDBJ whole genome shotgun (WGS) entry which is preliminary data.</text>
</comment>
<dbReference type="PANTHER" id="PTHR30514:SF21">
    <property type="entry name" value="RPIR-FAMILY TRANSCRIPTIONAL REGULATOR"/>
    <property type="match status" value="1"/>
</dbReference>
<protein>
    <submittedName>
        <fullName evidence="3">RpiR family transcriptional regulator</fullName>
    </submittedName>
</protein>
<dbReference type="GO" id="GO:0003700">
    <property type="term" value="F:DNA-binding transcription factor activity"/>
    <property type="evidence" value="ECO:0007669"/>
    <property type="project" value="InterPro"/>
</dbReference>
<dbReference type="Pfam" id="PF01380">
    <property type="entry name" value="SIS"/>
    <property type="match status" value="1"/>
</dbReference>
<dbReference type="Proteomes" id="UP000094469">
    <property type="component" value="Unassembled WGS sequence"/>
</dbReference>
<dbReference type="Gene3D" id="1.10.10.10">
    <property type="entry name" value="Winged helix-like DNA-binding domain superfamily/Winged helix DNA-binding domain"/>
    <property type="match status" value="1"/>
</dbReference>
<dbReference type="SUPFAM" id="SSF53697">
    <property type="entry name" value="SIS domain"/>
    <property type="match status" value="1"/>
</dbReference>
<dbReference type="OrthoDB" id="6590756at2"/>
<dbReference type="SUPFAM" id="SSF46689">
    <property type="entry name" value="Homeodomain-like"/>
    <property type="match status" value="1"/>
</dbReference>
<dbReference type="InterPro" id="IPR000281">
    <property type="entry name" value="HTH_RpiR"/>
</dbReference>
<feature type="domain" description="SIS" evidence="2">
    <location>
        <begin position="91"/>
        <end position="232"/>
    </location>
</feature>
<proteinExistence type="predicted"/>
<dbReference type="AlphaFoldDB" id="A0A1E5H9T8"/>
<dbReference type="GO" id="GO:0097367">
    <property type="term" value="F:carbohydrate derivative binding"/>
    <property type="evidence" value="ECO:0007669"/>
    <property type="project" value="InterPro"/>
</dbReference>
<gene>
    <name evidence="3" type="ORF">BCR24_06915</name>
</gene>
<dbReference type="PROSITE" id="PS51071">
    <property type="entry name" value="HTH_RPIR"/>
    <property type="match status" value="1"/>
</dbReference>